<comment type="caution">
    <text evidence="3">The sequence shown here is derived from an EMBL/GenBank/DDBJ whole genome shotgun (WGS) entry which is preliminary data.</text>
</comment>
<dbReference type="InterPro" id="IPR052701">
    <property type="entry name" value="GAG_Ulvan_Degrading_Sulfatases"/>
</dbReference>
<dbReference type="Pfam" id="PF13432">
    <property type="entry name" value="TPR_16"/>
    <property type="match status" value="2"/>
</dbReference>
<dbReference type="AlphaFoldDB" id="A0A948W8Y6"/>
<evidence type="ECO:0000256" key="1">
    <source>
        <dbReference type="PROSITE-ProRule" id="PRU00339"/>
    </source>
</evidence>
<feature type="domain" description="Sulfatase N-terminal" evidence="2">
    <location>
        <begin position="37"/>
        <end position="309"/>
    </location>
</feature>
<organism evidence="3 4">
    <name type="scientific">Eiseniibacteriota bacterium</name>
    <dbReference type="NCBI Taxonomy" id="2212470"/>
    <lineage>
        <taxon>Bacteria</taxon>
        <taxon>Candidatus Eiseniibacteriota</taxon>
    </lineage>
</organism>
<dbReference type="PROSITE" id="PS50005">
    <property type="entry name" value="TPR"/>
    <property type="match status" value="4"/>
</dbReference>
<accession>A0A948W8Y6</accession>
<keyword evidence="1" id="KW-0802">TPR repeat</keyword>
<dbReference type="EMBL" id="JAHJDP010000117">
    <property type="protein sequence ID" value="MBU2693191.1"/>
    <property type="molecule type" value="Genomic_DNA"/>
</dbReference>
<dbReference type="PROSITE" id="PS50293">
    <property type="entry name" value="TPR_REGION"/>
    <property type="match status" value="1"/>
</dbReference>
<feature type="repeat" description="TPR" evidence="1">
    <location>
        <begin position="603"/>
        <end position="636"/>
    </location>
</feature>
<protein>
    <submittedName>
        <fullName evidence="3">Sulfatase-like hydrolase/transferase</fullName>
    </submittedName>
</protein>
<evidence type="ECO:0000313" key="4">
    <source>
        <dbReference type="Proteomes" id="UP000777784"/>
    </source>
</evidence>
<dbReference type="GO" id="GO:0016787">
    <property type="term" value="F:hydrolase activity"/>
    <property type="evidence" value="ECO:0007669"/>
    <property type="project" value="UniProtKB-KW"/>
</dbReference>
<dbReference type="InterPro" id="IPR000917">
    <property type="entry name" value="Sulfatase_N"/>
</dbReference>
<dbReference type="SUPFAM" id="SSF53649">
    <property type="entry name" value="Alkaline phosphatase-like"/>
    <property type="match status" value="1"/>
</dbReference>
<dbReference type="InterPro" id="IPR011990">
    <property type="entry name" value="TPR-like_helical_dom_sf"/>
</dbReference>
<dbReference type="CDD" id="cd16148">
    <property type="entry name" value="sulfatase_like"/>
    <property type="match status" value="1"/>
</dbReference>
<dbReference type="Pfam" id="PF00884">
    <property type="entry name" value="Sulfatase"/>
    <property type="match status" value="1"/>
</dbReference>
<feature type="repeat" description="TPR" evidence="1">
    <location>
        <begin position="637"/>
        <end position="670"/>
    </location>
</feature>
<name>A0A948W8Y6_UNCEI</name>
<keyword evidence="3" id="KW-0378">Hydrolase</keyword>
<dbReference type="InterPro" id="IPR017850">
    <property type="entry name" value="Alkaline_phosphatase_core_sf"/>
</dbReference>
<dbReference type="Pfam" id="PF00515">
    <property type="entry name" value="TPR_1"/>
    <property type="match status" value="1"/>
</dbReference>
<proteinExistence type="predicted"/>
<reference evidence="3" key="1">
    <citation type="submission" date="2021-05" db="EMBL/GenBank/DDBJ databases">
        <title>Energy efficiency and biological interactions define the core microbiome of deep oligotrophic groundwater.</title>
        <authorList>
            <person name="Mehrshad M."/>
            <person name="Lopez-Fernandez M."/>
            <person name="Bell E."/>
            <person name="Bernier-Latmani R."/>
            <person name="Bertilsson S."/>
            <person name="Dopson M."/>
        </authorList>
    </citation>
    <scope>NUCLEOTIDE SEQUENCE</scope>
    <source>
        <strain evidence="3">Modern_marine.mb.64</strain>
    </source>
</reference>
<dbReference type="Proteomes" id="UP000777784">
    <property type="component" value="Unassembled WGS sequence"/>
</dbReference>
<dbReference type="InterPro" id="IPR019734">
    <property type="entry name" value="TPR_rpt"/>
</dbReference>
<gene>
    <name evidence="3" type="ORF">KJ970_19925</name>
</gene>
<sequence>MLITRQSRFSSLLIIAAAIILSMALPSCSKAPQKPAPSVILISIDTCRPDHLSCYGYPHNTTPRIDAFARDGIRFKNTVSAVPMTLPSHCSMMTGIYPLVHGVHDNLSYRLHDSATTLAEILREHGYDTAGIIGSFVLDSRFGIQQGFTLYNDRLNSSLAADKSSGSERKAQEVTRLAEAYLQKSHNRPFFLFLHYYDPHDSYLPPEPYASAHPGRPYDGEIAYTDHCIGEVLDKLKELEIYDSSLIIITADHGEGLREHEELVHGYYIYQSTLRVPLMIKPPHASNPRELDGPASLIDIPPTILGQLGLEIPEIMQGIDLLAEGGAVSKGETTRYLLCESLIPTKFGCSPLLGVITEDWKYIQAPRAELYNLKTDSAELDNRLSAEPRHARRLSARLKNLLAEQPTGGSADSRAMPDAETRERLQSLGYISGGEIDESFTFDNSRPDPKDLLVVYQGLQNVMHLMGAGAFTEADSLCRALMKDHPDILNLHIILGDIATQKGDAAAAMEHYRRFIELSPGPDPARPDTIDPEQAQAHLGLANHLADAGELEEAIAEYREALRYIPHHVDALFNLAASLGEAGRLDEVIVTLKRLLTIKPDYAEAHYNLGYAYLLQQKFEEAADQFSEALRLQPDYADAYIELGNIQISRGRIPDAVFNYSEALRSEPGRPDVLIKYANGLLKMGRTDEALMKYREGVSRFPNFPPLANELALILASHQDPRYRDGEEAVRIATSLCERTGFSDALFMGTLAAAYAETGRFDAAVKMEEQAQRAAQSAGITALVQSSEARLALYQQRQPLRIRFGP</sequence>
<dbReference type="PANTHER" id="PTHR43751">
    <property type="entry name" value="SULFATASE"/>
    <property type="match status" value="1"/>
</dbReference>
<feature type="repeat" description="TPR" evidence="1">
    <location>
        <begin position="489"/>
        <end position="522"/>
    </location>
</feature>
<dbReference type="SMART" id="SM00028">
    <property type="entry name" value="TPR"/>
    <property type="match status" value="7"/>
</dbReference>
<dbReference type="Gene3D" id="3.40.720.10">
    <property type="entry name" value="Alkaline Phosphatase, subunit A"/>
    <property type="match status" value="2"/>
</dbReference>
<dbReference type="Gene3D" id="1.25.40.10">
    <property type="entry name" value="Tetratricopeptide repeat domain"/>
    <property type="match status" value="1"/>
</dbReference>
<dbReference type="PANTHER" id="PTHR43751:SF3">
    <property type="entry name" value="SULFATASE N-TERMINAL DOMAIN-CONTAINING PROTEIN"/>
    <property type="match status" value="1"/>
</dbReference>
<feature type="repeat" description="TPR" evidence="1">
    <location>
        <begin position="535"/>
        <end position="568"/>
    </location>
</feature>
<evidence type="ECO:0000313" key="3">
    <source>
        <dbReference type="EMBL" id="MBU2693191.1"/>
    </source>
</evidence>
<dbReference type="SUPFAM" id="SSF48452">
    <property type="entry name" value="TPR-like"/>
    <property type="match status" value="1"/>
</dbReference>
<evidence type="ECO:0000259" key="2">
    <source>
        <dbReference type="Pfam" id="PF00884"/>
    </source>
</evidence>